<accession>A0ABQ0TZH3</accession>
<dbReference type="Proteomes" id="UP000321121">
    <property type="component" value="Unassembled WGS sequence"/>
</dbReference>
<dbReference type="InterPro" id="IPR011009">
    <property type="entry name" value="Kinase-like_dom_sf"/>
</dbReference>
<evidence type="ECO:0000313" key="1">
    <source>
        <dbReference type="EMBL" id="GEK71663.1"/>
    </source>
</evidence>
<comment type="caution">
    <text evidence="1">The sequence shown here is derived from an EMBL/GenBank/DDBJ whole genome shotgun (WGS) entry which is preliminary data.</text>
</comment>
<gene>
    <name evidence="1" type="ORF">HHA04nite_02070</name>
</gene>
<dbReference type="SUPFAM" id="SSF56112">
    <property type="entry name" value="Protein kinase-like (PK-like)"/>
    <property type="match status" value="1"/>
</dbReference>
<reference evidence="1 2" key="1">
    <citation type="submission" date="2019-07" db="EMBL/GenBank/DDBJ databases">
        <title>Whole genome shotgun sequence of Halomonas halophila NBRC 102604.</title>
        <authorList>
            <person name="Hosoyama A."/>
            <person name="Uohara A."/>
            <person name="Ohji S."/>
            <person name="Ichikawa N."/>
        </authorList>
    </citation>
    <scope>NUCLEOTIDE SEQUENCE [LARGE SCALE GENOMIC DNA]</scope>
    <source>
        <strain evidence="1 2">NBRC 102604</strain>
    </source>
</reference>
<sequence>MQLIQTGKYSRVHFDPERDHFIKTFQPKTVDRLRYLARIRPYPGRNFALIASRLETLGIATPTIVEARPYRLVTENIHGVPLKQLILDSPDLQEQYLDALVAFDRDGIHCRGLHTDNFLVRDGRLFAIDLDAYKAPRWRRYPRREYLDCLSRSLKGNEAFLFTRLLERLGVDEHYRPKR</sequence>
<name>A0ABQ0TZH3_9GAMM</name>
<dbReference type="RefSeq" id="WP_046079779.1">
    <property type="nucleotide sequence ID" value="NZ_BJUS01000001.1"/>
</dbReference>
<dbReference type="EMBL" id="BJUS01000001">
    <property type="protein sequence ID" value="GEK71663.1"/>
    <property type="molecule type" value="Genomic_DNA"/>
</dbReference>
<evidence type="ECO:0000313" key="2">
    <source>
        <dbReference type="Proteomes" id="UP000321121"/>
    </source>
</evidence>
<protein>
    <recommendedName>
        <fullName evidence="3">Toluene tolerance protein</fullName>
    </recommendedName>
</protein>
<proteinExistence type="predicted"/>
<evidence type="ECO:0008006" key="3">
    <source>
        <dbReference type="Google" id="ProtNLM"/>
    </source>
</evidence>
<organism evidence="1 2">
    <name type="scientific">Halomonas halophila</name>
    <dbReference type="NCBI Taxonomy" id="29573"/>
    <lineage>
        <taxon>Bacteria</taxon>
        <taxon>Pseudomonadati</taxon>
        <taxon>Pseudomonadota</taxon>
        <taxon>Gammaproteobacteria</taxon>
        <taxon>Oceanospirillales</taxon>
        <taxon>Halomonadaceae</taxon>
        <taxon>Halomonas</taxon>
    </lineage>
</organism>
<keyword evidence="2" id="KW-1185">Reference proteome</keyword>